<protein>
    <submittedName>
        <fullName evidence="1">Uncharacterized protein</fullName>
    </submittedName>
</protein>
<evidence type="ECO:0000313" key="2">
    <source>
        <dbReference type="Proteomes" id="UP000606974"/>
    </source>
</evidence>
<dbReference type="Proteomes" id="UP000606974">
    <property type="component" value="Unassembled WGS sequence"/>
</dbReference>
<comment type="caution">
    <text evidence="1">The sequence shown here is derived from an EMBL/GenBank/DDBJ whole genome shotgun (WGS) entry which is preliminary data.</text>
</comment>
<reference evidence="1" key="1">
    <citation type="submission" date="2020-02" db="EMBL/GenBank/DDBJ databases">
        <authorList>
            <person name="Palmer J.M."/>
        </authorList>
    </citation>
    <scope>NUCLEOTIDE SEQUENCE</scope>
    <source>
        <strain evidence="1">EPUS1.4</strain>
        <tissue evidence="1">Thallus</tissue>
    </source>
</reference>
<evidence type="ECO:0000313" key="1">
    <source>
        <dbReference type="EMBL" id="KAF7506972.1"/>
    </source>
</evidence>
<dbReference type="EMBL" id="JAACFV010000077">
    <property type="protein sequence ID" value="KAF7506972.1"/>
    <property type="molecule type" value="Genomic_DNA"/>
</dbReference>
<proteinExistence type="predicted"/>
<sequence>MLANEWKRLQDESFDVKRKPVPLDVTLSFKIGGEKGILEVGATSGKTKLGDAQMN</sequence>
<dbReference type="AlphaFoldDB" id="A0A8H7AFL3"/>
<keyword evidence="2" id="KW-1185">Reference proteome</keyword>
<name>A0A8H7AFL3_9EURO</name>
<organism evidence="1 2">
    <name type="scientific">Endocarpon pusillum</name>
    <dbReference type="NCBI Taxonomy" id="364733"/>
    <lineage>
        <taxon>Eukaryota</taxon>
        <taxon>Fungi</taxon>
        <taxon>Dikarya</taxon>
        <taxon>Ascomycota</taxon>
        <taxon>Pezizomycotina</taxon>
        <taxon>Eurotiomycetes</taxon>
        <taxon>Chaetothyriomycetidae</taxon>
        <taxon>Verrucariales</taxon>
        <taxon>Verrucariaceae</taxon>
        <taxon>Endocarpon</taxon>
    </lineage>
</organism>
<accession>A0A8H7AFL3</accession>
<gene>
    <name evidence="1" type="ORF">GJ744_011103</name>
</gene>